<accession>W4JSE9</accession>
<protein>
    <submittedName>
        <fullName evidence="1">Uncharacterized protein</fullName>
    </submittedName>
</protein>
<dbReference type="KEGG" id="hir:HETIRDRAFT_328895"/>
<feature type="non-terminal residue" evidence="1">
    <location>
        <position position="1"/>
    </location>
</feature>
<dbReference type="RefSeq" id="XP_009551386.1">
    <property type="nucleotide sequence ID" value="XM_009553091.1"/>
</dbReference>
<gene>
    <name evidence="1" type="ORF">HETIRDRAFT_328895</name>
</gene>
<reference evidence="1 2" key="1">
    <citation type="journal article" date="2012" name="New Phytol.">
        <title>Insight into trade-off between wood decay and parasitism from the genome of a fungal forest pathogen.</title>
        <authorList>
            <person name="Olson A."/>
            <person name="Aerts A."/>
            <person name="Asiegbu F."/>
            <person name="Belbahri L."/>
            <person name="Bouzid O."/>
            <person name="Broberg A."/>
            <person name="Canback B."/>
            <person name="Coutinho P.M."/>
            <person name="Cullen D."/>
            <person name="Dalman K."/>
            <person name="Deflorio G."/>
            <person name="van Diepen L.T."/>
            <person name="Dunand C."/>
            <person name="Duplessis S."/>
            <person name="Durling M."/>
            <person name="Gonthier P."/>
            <person name="Grimwood J."/>
            <person name="Fossdal C.G."/>
            <person name="Hansson D."/>
            <person name="Henrissat B."/>
            <person name="Hietala A."/>
            <person name="Himmelstrand K."/>
            <person name="Hoffmeister D."/>
            <person name="Hogberg N."/>
            <person name="James T.Y."/>
            <person name="Karlsson M."/>
            <person name="Kohler A."/>
            <person name="Kues U."/>
            <person name="Lee Y.H."/>
            <person name="Lin Y.C."/>
            <person name="Lind M."/>
            <person name="Lindquist E."/>
            <person name="Lombard V."/>
            <person name="Lucas S."/>
            <person name="Lunden K."/>
            <person name="Morin E."/>
            <person name="Murat C."/>
            <person name="Park J."/>
            <person name="Raffaello T."/>
            <person name="Rouze P."/>
            <person name="Salamov A."/>
            <person name="Schmutz J."/>
            <person name="Solheim H."/>
            <person name="Stahlberg J."/>
            <person name="Velez H."/>
            <person name="de Vries R.P."/>
            <person name="Wiebenga A."/>
            <person name="Woodward S."/>
            <person name="Yakovlev I."/>
            <person name="Garbelotto M."/>
            <person name="Martin F."/>
            <person name="Grigoriev I.V."/>
            <person name="Stenlid J."/>
        </authorList>
    </citation>
    <scope>NUCLEOTIDE SEQUENCE [LARGE SCALE GENOMIC DNA]</scope>
    <source>
        <strain evidence="1 2">TC 32-1</strain>
    </source>
</reference>
<name>W4JSE9_HETIT</name>
<dbReference type="EMBL" id="KI925464">
    <property type="protein sequence ID" value="ETW76492.1"/>
    <property type="molecule type" value="Genomic_DNA"/>
</dbReference>
<dbReference type="GeneID" id="20671453"/>
<sequence length="57" mass="6352">TDPRAAEHHLEGCHQSGEDQPCLVQVGIFSTRLALFGISPKLPEYLSRTLAQVHAYY</sequence>
<organism evidence="1 2">
    <name type="scientific">Heterobasidion irregulare (strain TC 32-1)</name>
    <dbReference type="NCBI Taxonomy" id="747525"/>
    <lineage>
        <taxon>Eukaryota</taxon>
        <taxon>Fungi</taxon>
        <taxon>Dikarya</taxon>
        <taxon>Basidiomycota</taxon>
        <taxon>Agaricomycotina</taxon>
        <taxon>Agaricomycetes</taxon>
        <taxon>Russulales</taxon>
        <taxon>Bondarzewiaceae</taxon>
        <taxon>Heterobasidion</taxon>
        <taxon>Heterobasidion annosum species complex</taxon>
    </lineage>
</organism>
<proteinExistence type="predicted"/>
<dbReference type="AlphaFoldDB" id="W4JSE9"/>
<evidence type="ECO:0000313" key="2">
    <source>
        <dbReference type="Proteomes" id="UP000030671"/>
    </source>
</evidence>
<dbReference type="HOGENOM" id="CLU_163763_1_0_1"/>
<dbReference type="InParanoid" id="W4JSE9"/>
<keyword evidence="2" id="KW-1185">Reference proteome</keyword>
<dbReference type="Proteomes" id="UP000030671">
    <property type="component" value="Unassembled WGS sequence"/>
</dbReference>
<evidence type="ECO:0000313" key="1">
    <source>
        <dbReference type="EMBL" id="ETW76492.1"/>
    </source>
</evidence>